<evidence type="ECO:0000313" key="3">
    <source>
        <dbReference type="Proteomes" id="UP000256964"/>
    </source>
</evidence>
<feature type="region of interest" description="Disordered" evidence="1">
    <location>
        <begin position="1"/>
        <end position="22"/>
    </location>
</feature>
<dbReference type="EMBL" id="KZ857389">
    <property type="protein sequence ID" value="RDX52865.1"/>
    <property type="molecule type" value="Genomic_DNA"/>
</dbReference>
<dbReference type="Proteomes" id="UP000256964">
    <property type="component" value="Unassembled WGS sequence"/>
</dbReference>
<feature type="compositionally biased region" description="Basic and acidic residues" evidence="1">
    <location>
        <begin position="265"/>
        <end position="280"/>
    </location>
</feature>
<feature type="region of interest" description="Disordered" evidence="1">
    <location>
        <begin position="255"/>
        <end position="280"/>
    </location>
</feature>
<reference evidence="2 3" key="1">
    <citation type="journal article" date="2018" name="Biotechnol. Biofuels">
        <title>Integrative visual omics of the white-rot fungus Polyporus brumalis exposes the biotechnological potential of its oxidative enzymes for delignifying raw plant biomass.</title>
        <authorList>
            <person name="Miyauchi S."/>
            <person name="Rancon A."/>
            <person name="Drula E."/>
            <person name="Hage H."/>
            <person name="Chaduli D."/>
            <person name="Favel A."/>
            <person name="Grisel S."/>
            <person name="Henrissat B."/>
            <person name="Herpoel-Gimbert I."/>
            <person name="Ruiz-Duenas F.J."/>
            <person name="Chevret D."/>
            <person name="Hainaut M."/>
            <person name="Lin J."/>
            <person name="Wang M."/>
            <person name="Pangilinan J."/>
            <person name="Lipzen A."/>
            <person name="Lesage-Meessen L."/>
            <person name="Navarro D."/>
            <person name="Riley R."/>
            <person name="Grigoriev I.V."/>
            <person name="Zhou S."/>
            <person name="Raouche S."/>
            <person name="Rosso M.N."/>
        </authorList>
    </citation>
    <scope>NUCLEOTIDE SEQUENCE [LARGE SCALE GENOMIC DNA]</scope>
    <source>
        <strain evidence="2 3">BRFM 1820</strain>
    </source>
</reference>
<name>A0A371DK09_9APHY</name>
<organism evidence="2 3">
    <name type="scientific">Lentinus brumalis</name>
    <dbReference type="NCBI Taxonomy" id="2498619"/>
    <lineage>
        <taxon>Eukaryota</taxon>
        <taxon>Fungi</taxon>
        <taxon>Dikarya</taxon>
        <taxon>Basidiomycota</taxon>
        <taxon>Agaricomycotina</taxon>
        <taxon>Agaricomycetes</taxon>
        <taxon>Polyporales</taxon>
        <taxon>Polyporaceae</taxon>
        <taxon>Lentinus</taxon>
    </lineage>
</organism>
<dbReference type="AlphaFoldDB" id="A0A371DK09"/>
<feature type="compositionally biased region" description="Polar residues" evidence="1">
    <location>
        <begin position="1"/>
        <end position="14"/>
    </location>
</feature>
<protein>
    <submittedName>
        <fullName evidence="2">Uncharacterized protein</fullName>
    </submittedName>
</protein>
<keyword evidence="3" id="KW-1185">Reference proteome</keyword>
<evidence type="ECO:0000313" key="2">
    <source>
        <dbReference type="EMBL" id="RDX52865.1"/>
    </source>
</evidence>
<sequence length="280" mass="32069">MGPSRTPLSYSNAANARRPHRAEPLQELLHKSRVEKQKRNVVLRRRYLPRRPYSKVAASARNPRLAALRTTYSAGFDHAFTGEVVSLLTKVDANVPGRLFYPVDALRKTCHTLGLMHYPPYNALGTRDEMKMPFIWLNNFNAYGIAAIRTGSHDVQHRQRQPRSHRWNQRKWNYCGKYYAQRTGYYMSVDGWKRLPRTIRQAAASIRAGHPENKGSTSGEMYSKFDSGELGFCGLPSTTFSDVLDREVALAIRPARPPRTPPKKLNRENIFAKHPETYEA</sequence>
<gene>
    <name evidence="2" type="ORF">OH76DRAFT_1416523</name>
</gene>
<evidence type="ECO:0000256" key="1">
    <source>
        <dbReference type="SAM" id="MobiDB-lite"/>
    </source>
</evidence>
<proteinExistence type="predicted"/>
<accession>A0A371DK09</accession>
<dbReference type="OrthoDB" id="2757652at2759"/>